<keyword evidence="8" id="KW-1185">Reference proteome</keyword>
<evidence type="ECO:0000256" key="3">
    <source>
        <dbReference type="ARBA" id="ARBA00022833"/>
    </source>
</evidence>
<sequence>MRASLKSKRVSWASDGNLCQVKLFLSEESPSQVGLGAQDHLQAKKTLHALLSTGILPDDSLPPGFEGFNPSNQSKNDLAQIPRIKWICPPRFILNAAWRVVAGEESGEVEVQNQRELRVLEAIYPRPSAIPPNPAFSSDTENSLPDDQRTLLIPITPIEEEDAAADLLCGSPPATAPVSSHAILMAHGTSSSSQSTLPYVPSPLENGILPASAALTALVKNNEPGNLIDHNLLVKILGASALASNGSFYSHPNGTPHILLQNPNASVAGIAHPVPTAHSGSAPAKDINYYKSLIQQHGGDKQAETVCPDSMEISKPKDSKLKIMKPCIYFNSSKGCRHGANCAYQHDALQLQRASSIPEMQRTKRMKMDREI</sequence>
<organism evidence="7 8">
    <name type="scientific">Nepenthes gracilis</name>
    <name type="common">Slender pitcher plant</name>
    <dbReference type="NCBI Taxonomy" id="150966"/>
    <lineage>
        <taxon>Eukaryota</taxon>
        <taxon>Viridiplantae</taxon>
        <taxon>Streptophyta</taxon>
        <taxon>Embryophyta</taxon>
        <taxon>Tracheophyta</taxon>
        <taxon>Spermatophyta</taxon>
        <taxon>Magnoliopsida</taxon>
        <taxon>eudicotyledons</taxon>
        <taxon>Gunneridae</taxon>
        <taxon>Pentapetalae</taxon>
        <taxon>Caryophyllales</taxon>
        <taxon>Nepenthaceae</taxon>
        <taxon>Nepenthes</taxon>
    </lineage>
</organism>
<evidence type="ECO:0000256" key="1">
    <source>
        <dbReference type="ARBA" id="ARBA00022723"/>
    </source>
</evidence>
<accession>A0AAD3XU68</accession>
<evidence type="ECO:0000313" key="7">
    <source>
        <dbReference type="EMBL" id="GMH16500.1"/>
    </source>
</evidence>
<dbReference type="SUPFAM" id="SSF90229">
    <property type="entry name" value="CCCH zinc finger"/>
    <property type="match status" value="1"/>
</dbReference>
<proteinExistence type="predicted"/>
<keyword evidence="2 5" id="KW-0863">Zinc-finger</keyword>
<keyword evidence="3 5" id="KW-0862">Zinc</keyword>
<feature type="zinc finger region" description="C3H1-type" evidence="5">
    <location>
        <begin position="321"/>
        <end position="349"/>
    </location>
</feature>
<dbReference type="PANTHER" id="PTHR33400:SF2">
    <property type="entry name" value="ZINC FINGER CCCH DOMAIN-CONTAINING PROTEIN 6"/>
    <property type="match status" value="1"/>
</dbReference>
<dbReference type="EMBL" id="BSYO01000016">
    <property type="protein sequence ID" value="GMH16500.1"/>
    <property type="molecule type" value="Genomic_DNA"/>
</dbReference>
<protein>
    <recommendedName>
        <fullName evidence="6">C3H1-type domain-containing protein</fullName>
    </recommendedName>
</protein>
<dbReference type="InterPro" id="IPR000571">
    <property type="entry name" value="Znf_CCCH"/>
</dbReference>
<evidence type="ECO:0000256" key="2">
    <source>
        <dbReference type="ARBA" id="ARBA00022771"/>
    </source>
</evidence>
<evidence type="ECO:0000259" key="6">
    <source>
        <dbReference type="PROSITE" id="PS50103"/>
    </source>
</evidence>
<feature type="domain" description="C3H1-type" evidence="6">
    <location>
        <begin position="321"/>
        <end position="349"/>
    </location>
</feature>
<evidence type="ECO:0000256" key="4">
    <source>
        <dbReference type="ARBA" id="ARBA00023125"/>
    </source>
</evidence>
<name>A0AAD3XU68_NEPGR</name>
<keyword evidence="1 5" id="KW-0479">Metal-binding</keyword>
<dbReference type="Proteomes" id="UP001279734">
    <property type="component" value="Unassembled WGS sequence"/>
</dbReference>
<dbReference type="AlphaFoldDB" id="A0AAD3XU68"/>
<dbReference type="InterPro" id="IPR036855">
    <property type="entry name" value="Znf_CCCH_sf"/>
</dbReference>
<dbReference type="GO" id="GO:0003677">
    <property type="term" value="F:DNA binding"/>
    <property type="evidence" value="ECO:0007669"/>
    <property type="project" value="UniProtKB-KW"/>
</dbReference>
<dbReference type="PANTHER" id="PTHR33400">
    <property type="entry name" value="ZINC FINGER CCCH DOMAIN-CONTAINING PROTEIN 6-RELATED"/>
    <property type="match status" value="1"/>
</dbReference>
<comment type="caution">
    <text evidence="7">The sequence shown here is derived from an EMBL/GenBank/DDBJ whole genome shotgun (WGS) entry which is preliminary data.</text>
</comment>
<reference evidence="7" key="1">
    <citation type="submission" date="2023-05" db="EMBL/GenBank/DDBJ databases">
        <title>Nepenthes gracilis genome sequencing.</title>
        <authorList>
            <person name="Fukushima K."/>
        </authorList>
    </citation>
    <scope>NUCLEOTIDE SEQUENCE</scope>
    <source>
        <strain evidence="7">SING2019-196</strain>
    </source>
</reference>
<gene>
    <name evidence="7" type="ORF">Nepgr_018341</name>
</gene>
<dbReference type="GO" id="GO:0008270">
    <property type="term" value="F:zinc ion binding"/>
    <property type="evidence" value="ECO:0007669"/>
    <property type="project" value="UniProtKB-KW"/>
</dbReference>
<evidence type="ECO:0000256" key="5">
    <source>
        <dbReference type="PROSITE-ProRule" id="PRU00723"/>
    </source>
</evidence>
<keyword evidence="4" id="KW-0238">DNA-binding</keyword>
<dbReference type="PROSITE" id="PS50103">
    <property type="entry name" value="ZF_C3H1"/>
    <property type="match status" value="1"/>
</dbReference>
<evidence type="ECO:0000313" key="8">
    <source>
        <dbReference type="Proteomes" id="UP001279734"/>
    </source>
</evidence>